<accession>A0AC34FDE0</accession>
<evidence type="ECO:0000313" key="2">
    <source>
        <dbReference type="WBParaSite" id="ES5_v2.g15140.t1"/>
    </source>
</evidence>
<reference evidence="2" key="1">
    <citation type="submission" date="2022-11" db="UniProtKB">
        <authorList>
            <consortium name="WormBaseParasite"/>
        </authorList>
    </citation>
    <scope>IDENTIFICATION</scope>
</reference>
<protein>
    <submittedName>
        <fullName evidence="2">Uncharacterized protein</fullName>
    </submittedName>
</protein>
<evidence type="ECO:0000313" key="1">
    <source>
        <dbReference type="Proteomes" id="UP000887579"/>
    </source>
</evidence>
<sequence>MLSPTHYEEDCKLICGTVIDHKLLSSDEIQQRYEQSVSTWNNFCPAEPYDFLNSNAQLKPQITPYKQKSTYDIAAAVQRQRNFNYQVSLPHFTAPKFLKDAIDRYVNFLMLKQTYHDQFLTPCYDFDLCWHTHQVHPLAYERDCTAIFGNILRHDDSVNDRSVNSKLMKGECVTKKCWTTHFKEGFFRRGCMYRGHVAPVFLGFENQDISNISYGHIHIPSISLKEIPVQREQLRLKLLYGSKKITTFNADLWDKQVTRSSFSLVWQPTEGNSSTSIVKFPFEKKNPKELIIELELYDKLLPPPNSKSAQTITQMFLESPDRERDFKAKVNVTTSISLNRELELIAGEFIEQTLEPDSRLWTLCQSAALNRAALQPGATVYVATHTLIDVRDGAKFIAQIVHSAQMLLSMVLVYGNEQRLLCMSHLIGADSLPSKDQLDPNLQFLPHLSSPDERVFIVLNRDGDFAIIKGRWNGFSRKISGDKIHKGKSGAAGVLNVELFNLLRNTVQKMQLPGVDGSTLFVIGDAQARLNGRRMHCRSTQTAEHIASIFSIGTLFVLCNPDKVRTRQDSSPIGHQCQKWPMTMACGYGRPVPSNRYLSHGQDGAVDITPALFAVCGTYDFGDIGACGSCSACSACGAAGCGTSGAACTAGCGAACGGCGGCGG</sequence>
<proteinExistence type="predicted"/>
<organism evidence="1 2">
    <name type="scientific">Panagrolaimus sp. ES5</name>
    <dbReference type="NCBI Taxonomy" id="591445"/>
    <lineage>
        <taxon>Eukaryota</taxon>
        <taxon>Metazoa</taxon>
        <taxon>Ecdysozoa</taxon>
        <taxon>Nematoda</taxon>
        <taxon>Chromadorea</taxon>
        <taxon>Rhabditida</taxon>
        <taxon>Tylenchina</taxon>
        <taxon>Panagrolaimomorpha</taxon>
        <taxon>Panagrolaimoidea</taxon>
        <taxon>Panagrolaimidae</taxon>
        <taxon>Panagrolaimus</taxon>
    </lineage>
</organism>
<name>A0AC34FDE0_9BILA</name>
<dbReference type="Proteomes" id="UP000887579">
    <property type="component" value="Unplaced"/>
</dbReference>
<dbReference type="WBParaSite" id="ES5_v2.g15140.t1">
    <property type="protein sequence ID" value="ES5_v2.g15140.t1"/>
    <property type="gene ID" value="ES5_v2.g15140"/>
</dbReference>